<dbReference type="Proteomes" id="UP001497623">
    <property type="component" value="Unassembled WGS sequence"/>
</dbReference>
<evidence type="ECO:0000313" key="1">
    <source>
        <dbReference type="EMBL" id="CAL4191781.1"/>
    </source>
</evidence>
<name>A0AAV2SF57_MEGNR</name>
<evidence type="ECO:0000313" key="2">
    <source>
        <dbReference type="Proteomes" id="UP001497623"/>
    </source>
</evidence>
<protein>
    <submittedName>
        <fullName evidence="1">Uncharacterized protein</fullName>
    </submittedName>
</protein>
<reference evidence="1 2" key="1">
    <citation type="submission" date="2024-05" db="EMBL/GenBank/DDBJ databases">
        <authorList>
            <person name="Wallberg A."/>
        </authorList>
    </citation>
    <scope>NUCLEOTIDE SEQUENCE [LARGE SCALE GENOMIC DNA]</scope>
</reference>
<gene>
    <name evidence="1" type="ORF">MNOR_LOCUS36647</name>
</gene>
<keyword evidence="2" id="KW-1185">Reference proteome</keyword>
<accession>A0AAV2SF57</accession>
<proteinExistence type="predicted"/>
<comment type="caution">
    <text evidence="1">The sequence shown here is derived from an EMBL/GenBank/DDBJ whole genome shotgun (WGS) entry which is preliminary data.</text>
</comment>
<organism evidence="1 2">
    <name type="scientific">Meganyctiphanes norvegica</name>
    <name type="common">Northern krill</name>
    <name type="synonym">Thysanopoda norvegica</name>
    <dbReference type="NCBI Taxonomy" id="48144"/>
    <lineage>
        <taxon>Eukaryota</taxon>
        <taxon>Metazoa</taxon>
        <taxon>Ecdysozoa</taxon>
        <taxon>Arthropoda</taxon>
        <taxon>Crustacea</taxon>
        <taxon>Multicrustacea</taxon>
        <taxon>Malacostraca</taxon>
        <taxon>Eumalacostraca</taxon>
        <taxon>Eucarida</taxon>
        <taxon>Euphausiacea</taxon>
        <taxon>Euphausiidae</taxon>
        <taxon>Meganyctiphanes</taxon>
    </lineage>
</organism>
<dbReference type="AlphaFoldDB" id="A0AAV2SF57"/>
<sequence length="106" mass="12547">MAMIFVNAFMSTLLKALAPQYWLHYSQIFPFICFLLLVKKEYWSDYDHTNSIAALKGHLYTCEALRQHNIYKFLCKHENLGRFRNCVGCDLYSNIIYIMESFTTDV</sequence>
<dbReference type="EMBL" id="CAXKWB010068148">
    <property type="protein sequence ID" value="CAL4191781.1"/>
    <property type="molecule type" value="Genomic_DNA"/>
</dbReference>